<feature type="transmembrane region" description="Helical" evidence="7">
    <location>
        <begin position="368"/>
        <end position="387"/>
    </location>
</feature>
<dbReference type="EMBL" id="BAABIL010000020">
    <property type="protein sequence ID" value="GAA4962454.1"/>
    <property type="molecule type" value="Genomic_DNA"/>
</dbReference>
<evidence type="ECO:0000256" key="2">
    <source>
        <dbReference type="ARBA" id="ARBA00022475"/>
    </source>
</evidence>
<feature type="region of interest" description="Disordered" evidence="6">
    <location>
        <begin position="1"/>
        <end position="21"/>
    </location>
</feature>
<feature type="transmembrane region" description="Helical" evidence="7">
    <location>
        <begin position="106"/>
        <end position="135"/>
    </location>
</feature>
<feature type="transmembrane region" description="Helical" evidence="7">
    <location>
        <begin position="399"/>
        <end position="421"/>
    </location>
</feature>
<keyword evidence="2" id="KW-1003">Cell membrane</keyword>
<dbReference type="Gene3D" id="1.20.1740.10">
    <property type="entry name" value="Amino acid/polyamine transporter I"/>
    <property type="match status" value="1"/>
</dbReference>
<dbReference type="InterPro" id="IPR050367">
    <property type="entry name" value="APC_superfamily"/>
</dbReference>
<evidence type="ECO:0000256" key="4">
    <source>
        <dbReference type="ARBA" id="ARBA00022989"/>
    </source>
</evidence>
<evidence type="ECO:0000256" key="1">
    <source>
        <dbReference type="ARBA" id="ARBA00004651"/>
    </source>
</evidence>
<name>A0ABP9H6U7_9ACTN</name>
<feature type="transmembrane region" description="Helical" evidence="7">
    <location>
        <begin position="226"/>
        <end position="246"/>
    </location>
</feature>
<dbReference type="PANTHER" id="PTHR42770:SF7">
    <property type="entry name" value="MEMBRANE PROTEIN"/>
    <property type="match status" value="1"/>
</dbReference>
<evidence type="ECO:0000256" key="6">
    <source>
        <dbReference type="SAM" id="MobiDB-lite"/>
    </source>
</evidence>
<proteinExistence type="predicted"/>
<accession>A0ABP9H6U7</accession>
<evidence type="ECO:0000256" key="5">
    <source>
        <dbReference type="ARBA" id="ARBA00023136"/>
    </source>
</evidence>
<sequence>MSSDVAAGAAEGTAPAGPGVSGKGLRSGVVGLVGSVVVGIACIAPAYTLTGALGPTVAEVGPQLPAIFLAGFVPMLLVALGYRELNAAMPDSGTSFTWGVRAFGPWVGWLAGWGLLVANVVVLSNLAAVAVDFFYLLLSQLFSSPAVADLTANPVVNVATCVVFVALATLVSYRGVESQQRLQHVLVGFQVLALLLFAGAALWRVADGSAFDATEVQLSWFDPTAVPTFSAFAAGLSLSIFIFWGWDVVLTMSEETKGARATPGRAATVTVVLIAALYLVVAVATISFAGLGEEGIGLANADIQGNVFVALGGPVLGPLAVLMSLAVLVSSASSLQSTFVSPARTLLAMGHYGAISPRFAGISRRFRTPGYATIAAGVITSVFYVAMHLLSQAVLWDTIATLGMMICFYYGLTAFACVWYFRGRWFASARDLVVTLLAPGAGGLILAALFVTTLLDSRDPAYGSGTELFGLGLVFVLGVGLLLLGVVLMLLTARRRPGFFRGEGLRRGVAGEPAPVPSPEELP</sequence>
<gene>
    <name evidence="8" type="ORF">GCM10023225_02520</name>
</gene>
<evidence type="ECO:0000313" key="8">
    <source>
        <dbReference type="EMBL" id="GAA4962454.1"/>
    </source>
</evidence>
<dbReference type="InterPro" id="IPR002293">
    <property type="entry name" value="AA/rel_permease1"/>
</dbReference>
<feature type="transmembrane region" description="Helical" evidence="7">
    <location>
        <begin position="266"/>
        <end position="288"/>
    </location>
</feature>
<dbReference type="PANTHER" id="PTHR42770">
    <property type="entry name" value="AMINO ACID TRANSPORTER-RELATED"/>
    <property type="match status" value="1"/>
</dbReference>
<evidence type="ECO:0000256" key="7">
    <source>
        <dbReference type="SAM" id="Phobius"/>
    </source>
</evidence>
<feature type="transmembrane region" description="Helical" evidence="7">
    <location>
        <begin position="468"/>
        <end position="491"/>
    </location>
</feature>
<feature type="transmembrane region" description="Helical" evidence="7">
    <location>
        <begin position="308"/>
        <end position="329"/>
    </location>
</feature>
<keyword evidence="3 7" id="KW-0812">Transmembrane</keyword>
<dbReference type="Pfam" id="PF13520">
    <property type="entry name" value="AA_permease_2"/>
    <property type="match status" value="1"/>
</dbReference>
<feature type="transmembrane region" description="Helical" evidence="7">
    <location>
        <begin position="29"/>
        <end position="47"/>
    </location>
</feature>
<evidence type="ECO:0000313" key="9">
    <source>
        <dbReference type="Proteomes" id="UP001501195"/>
    </source>
</evidence>
<comment type="subcellular location">
    <subcellularLocation>
        <location evidence="1">Cell membrane</location>
        <topology evidence="1">Multi-pass membrane protein</topology>
    </subcellularLocation>
</comment>
<reference evidence="9" key="1">
    <citation type="journal article" date="2019" name="Int. J. Syst. Evol. Microbiol.">
        <title>The Global Catalogue of Microorganisms (GCM) 10K type strain sequencing project: providing services to taxonomists for standard genome sequencing and annotation.</title>
        <authorList>
            <consortium name="The Broad Institute Genomics Platform"/>
            <consortium name="The Broad Institute Genome Sequencing Center for Infectious Disease"/>
            <person name="Wu L."/>
            <person name="Ma J."/>
        </authorList>
    </citation>
    <scope>NUCLEOTIDE SEQUENCE [LARGE SCALE GENOMIC DNA]</scope>
    <source>
        <strain evidence="9">JCM 18126</strain>
    </source>
</reference>
<dbReference type="PIRSF" id="PIRSF006060">
    <property type="entry name" value="AA_transporter"/>
    <property type="match status" value="1"/>
</dbReference>
<keyword evidence="5 7" id="KW-0472">Membrane</keyword>
<feature type="transmembrane region" description="Helical" evidence="7">
    <location>
        <begin position="155"/>
        <end position="173"/>
    </location>
</feature>
<dbReference type="RefSeq" id="WP_345710487.1">
    <property type="nucleotide sequence ID" value="NZ_BAABIL010000020.1"/>
</dbReference>
<protein>
    <submittedName>
        <fullName evidence="8">APC family permease</fullName>
    </submittedName>
</protein>
<keyword evidence="4 7" id="KW-1133">Transmembrane helix</keyword>
<organism evidence="8 9">
    <name type="scientific">Kineococcus glutinatus</name>
    <dbReference type="NCBI Taxonomy" id="1070872"/>
    <lineage>
        <taxon>Bacteria</taxon>
        <taxon>Bacillati</taxon>
        <taxon>Actinomycetota</taxon>
        <taxon>Actinomycetes</taxon>
        <taxon>Kineosporiales</taxon>
        <taxon>Kineosporiaceae</taxon>
        <taxon>Kineococcus</taxon>
    </lineage>
</organism>
<dbReference type="Proteomes" id="UP001501195">
    <property type="component" value="Unassembled WGS sequence"/>
</dbReference>
<feature type="transmembrane region" description="Helical" evidence="7">
    <location>
        <begin position="185"/>
        <end position="206"/>
    </location>
</feature>
<evidence type="ECO:0000256" key="3">
    <source>
        <dbReference type="ARBA" id="ARBA00022692"/>
    </source>
</evidence>
<keyword evidence="9" id="KW-1185">Reference proteome</keyword>
<feature type="transmembrane region" description="Helical" evidence="7">
    <location>
        <begin position="433"/>
        <end position="456"/>
    </location>
</feature>
<feature type="transmembrane region" description="Helical" evidence="7">
    <location>
        <begin position="67"/>
        <end position="85"/>
    </location>
</feature>
<comment type="caution">
    <text evidence="8">The sequence shown here is derived from an EMBL/GenBank/DDBJ whole genome shotgun (WGS) entry which is preliminary data.</text>
</comment>